<evidence type="ECO:0000256" key="1">
    <source>
        <dbReference type="SAM" id="Phobius"/>
    </source>
</evidence>
<dbReference type="PANTHER" id="PTHR40076">
    <property type="entry name" value="MEMBRANE PROTEIN-RELATED"/>
    <property type="match status" value="1"/>
</dbReference>
<evidence type="ECO:0000313" key="2">
    <source>
        <dbReference type="EMBL" id="MQS45923.1"/>
    </source>
</evidence>
<feature type="transmembrane region" description="Helical" evidence="1">
    <location>
        <begin position="200"/>
        <end position="225"/>
    </location>
</feature>
<keyword evidence="3" id="KW-1185">Reference proteome</keyword>
<dbReference type="Proteomes" id="UP000436655">
    <property type="component" value="Unassembled WGS sequence"/>
</dbReference>
<dbReference type="Pfam" id="PF06161">
    <property type="entry name" value="DUF975"/>
    <property type="match status" value="1"/>
</dbReference>
<feature type="transmembrane region" description="Helical" evidence="1">
    <location>
        <begin position="26"/>
        <end position="46"/>
    </location>
</feature>
<feature type="transmembrane region" description="Helical" evidence="1">
    <location>
        <begin position="73"/>
        <end position="93"/>
    </location>
</feature>
<feature type="transmembrane region" description="Helical" evidence="1">
    <location>
        <begin position="126"/>
        <end position="150"/>
    </location>
</feature>
<proteinExistence type="predicted"/>
<name>A0ABW9P9V0_9LACO</name>
<organism evidence="2 3">
    <name type="scientific">Companilactobacillus mishanensis</name>
    <dbReference type="NCBI Taxonomy" id="2486008"/>
    <lineage>
        <taxon>Bacteria</taxon>
        <taxon>Bacillati</taxon>
        <taxon>Bacillota</taxon>
        <taxon>Bacilli</taxon>
        <taxon>Lactobacillales</taxon>
        <taxon>Lactobacillaceae</taxon>
        <taxon>Companilactobacillus</taxon>
    </lineage>
</organism>
<keyword evidence="1" id="KW-1133">Transmembrane helix</keyword>
<reference evidence="2 3" key="1">
    <citation type="journal article" date="2019" name="Syst. Appl. Microbiol.">
        <title>Polyphasic characterization of two novel Lactobacillus spp. isolated from blown salami packages: Description of Lactobacillus halodurans sp. nov. and Lactobacillus salsicarnum sp. nov.</title>
        <authorList>
            <person name="Schuster J.A."/>
            <person name="Klingl A."/>
            <person name="Vogel R.F."/>
            <person name="Ehrmann M.A."/>
        </authorList>
    </citation>
    <scope>NUCLEOTIDE SEQUENCE [LARGE SCALE GENOMIC DNA]</scope>
    <source>
        <strain evidence="2 3">TMW 1.2098</strain>
    </source>
</reference>
<evidence type="ECO:0000313" key="3">
    <source>
        <dbReference type="Proteomes" id="UP000436655"/>
    </source>
</evidence>
<dbReference type="InterPro" id="IPR010380">
    <property type="entry name" value="DUF975"/>
</dbReference>
<keyword evidence="1" id="KW-0472">Membrane</keyword>
<comment type="caution">
    <text evidence="2">The sequence shown here is derived from an EMBL/GenBank/DDBJ whole genome shotgun (WGS) entry which is preliminary data.</text>
</comment>
<protein>
    <submittedName>
        <fullName evidence="2">DUF975 family protein</fullName>
    </submittedName>
</protein>
<keyword evidence="1" id="KW-0812">Transmembrane</keyword>
<accession>A0ABW9P9V0</accession>
<sequence length="252" mass="29239">MDTIINRAEIKKEVQSLLEGNWKKGILLTLVPLILGIIFLVTLTFVQPNSVSPSSPEFGYVGFGYSLGQSVHGAWTILMFLLVFIFSALIMLLQNSILFTGLDWIRNPEMSFNPVKSSFSCFKKTAWWQLVVIMFFQTMFVIFWSILLIIPGIIKMFSYSQAFFLYKDVQSRGEDEAKKYSLISYITMSRRLMRGHKWEYFVLNLSFIGWFILGNMSSGIGYIWILPYYGITYSNYYNKLIAQHPEVFDSEK</sequence>
<gene>
    <name evidence="2" type="ORF">FHL03_10540</name>
</gene>
<dbReference type="PANTHER" id="PTHR40076:SF1">
    <property type="entry name" value="MEMBRANE PROTEIN"/>
    <property type="match status" value="1"/>
</dbReference>
<dbReference type="EMBL" id="VDFN01000012">
    <property type="protein sequence ID" value="MQS45923.1"/>
    <property type="molecule type" value="Genomic_DNA"/>
</dbReference>